<dbReference type="PANTHER" id="PTHR11439">
    <property type="entry name" value="GAG-POL-RELATED RETROTRANSPOSON"/>
    <property type="match status" value="1"/>
</dbReference>
<dbReference type="AlphaFoldDB" id="A0A151T3X3"/>
<dbReference type="Proteomes" id="UP000075243">
    <property type="component" value="Chromosome 8"/>
</dbReference>
<protein>
    <recommendedName>
        <fullName evidence="1">Reverse transcriptase Ty1/copia-type domain-containing protein</fullName>
    </recommendedName>
</protein>
<evidence type="ECO:0000259" key="1">
    <source>
        <dbReference type="Pfam" id="PF07727"/>
    </source>
</evidence>
<evidence type="ECO:0000313" key="2">
    <source>
        <dbReference type="EMBL" id="KYP61739.1"/>
    </source>
</evidence>
<sequence length="196" mass="22405">MFNFHMKDLGMLKYFLGIEVARNSTGIFLCQCKYALDIISKTGLLGAKPVGFPMDPNHCLSLAKGALLPDPEQYKRLVGWLLYLSITRPEHSYCVHTLAQFMQHPRQEHWDAALRVVHFLKANPRQGILLSANCDLQLYAWCDLDWASCPLTRKSLTGWFILLGNSPISWKTKKQHIVSVLLQKQNIVLWLLLLVS</sequence>
<dbReference type="PANTHER" id="PTHR11439:SF511">
    <property type="match status" value="1"/>
</dbReference>
<dbReference type="Gramene" id="C.cajan_15786.t">
    <property type="protein sequence ID" value="C.cajan_15786.t.cds1"/>
    <property type="gene ID" value="C.cajan_15786"/>
</dbReference>
<dbReference type="EMBL" id="CM003610">
    <property type="protein sequence ID" value="KYP61739.1"/>
    <property type="molecule type" value="Genomic_DNA"/>
</dbReference>
<gene>
    <name evidence="2" type="ORF">KK1_016249</name>
</gene>
<proteinExistence type="predicted"/>
<dbReference type="InterPro" id="IPR013103">
    <property type="entry name" value="RVT_2"/>
</dbReference>
<name>A0A151T3X3_CAJCA</name>
<dbReference type="SUPFAM" id="SSF56672">
    <property type="entry name" value="DNA/RNA polymerases"/>
    <property type="match status" value="1"/>
</dbReference>
<dbReference type="InterPro" id="IPR043502">
    <property type="entry name" value="DNA/RNA_pol_sf"/>
</dbReference>
<reference evidence="2 3" key="1">
    <citation type="journal article" date="2012" name="Nat. Biotechnol.">
        <title>Draft genome sequence of pigeonpea (Cajanus cajan), an orphan legume crop of resource-poor farmers.</title>
        <authorList>
            <person name="Varshney R.K."/>
            <person name="Chen W."/>
            <person name="Li Y."/>
            <person name="Bharti A.K."/>
            <person name="Saxena R.K."/>
            <person name="Schlueter J.A."/>
            <person name="Donoghue M.T."/>
            <person name="Azam S."/>
            <person name="Fan G."/>
            <person name="Whaley A.M."/>
            <person name="Farmer A.D."/>
            <person name="Sheridan J."/>
            <person name="Iwata A."/>
            <person name="Tuteja R."/>
            <person name="Penmetsa R.V."/>
            <person name="Wu W."/>
            <person name="Upadhyaya H.D."/>
            <person name="Yang S.P."/>
            <person name="Shah T."/>
            <person name="Saxena K.B."/>
            <person name="Michael T."/>
            <person name="McCombie W.R."/>
            <person name="Yang B."/>
            <person name="Zhang G."/>
            <person name="Yang H."/>
            <person name="Wang J."/>
            <person name="Spillane C."/>
            <person name="Cook D.R."/>
            <person name="May G.D."/>
            <person name="Xu X."/>
            <person name="Jackson S.A."/>
        </authorList>
    </citation>
    <scope>NUCLEOTIDE SEQUENCE [LARGE SCALE GENOMIC DNA]</scope>
    <source>
        <strain evidence="3">cv. Asha</strain>
    </source>
</reference>
<feature type="domain" description="Reverse transcriptase Ty1/copia-type" evidence="1">
    <location>
        <begin position="3"/>
        <end position="54"/>
    </location>
</feature>
<evidence type="ECO:0000313" key="3">
    <source>
        <dbReference type="Proteomes" id="UP000075243"/>
    </source>
</evidence>
<accession>A0A151T3X3</accession>
<dbReference type="OMA" id="SANCDLQ"/>
<dbReference type="CDD" id="cd09272">
    <property type="entry name" value="RNase_HI_RT_Ty1"/>
    <property type="match status" value="1"/>
</dbReference>
<organism evidence="2 3">
    <name type="scientific">Cajanus cajan</name>
    <name type="common">Pigeon pea</name>
    <name type="synonym">Cajanus indicus</name>
    <dbReference type="NCBI Taxonomy" id="3821"/>
    <lineage>
        <taxon>Eukaryota</taxon>
        <taxon>Viridiplantae</taxon>
        <taxon>Streptophyta</taxon>
        <taxon>Embryophyta</taxon>
        <taxon>Tracheophyta</taxon>
        <taxon>Spermatophyta</taxon>
        <taxon>Magnoliopsida</taxon>
        <taxon>eudicotyledons</taxon>
        <taxon>Gunneridae</taxon>
        <taxon>Pentapetalae</taxon>
        <taxon>rosids</taxon>
        <taxon>fabids</taxon>
        <taxon>Fabales</taxon>
        <taxon>Fabaceae</taxon>
        <taxon>Papilionoideae</taxon>
        <taxon>50 kb inversion clade</taxon>
        <taxon>NPAAA clade</taxon>
        <taxon>indigoferoid/millettioid clade</taxon>
        <taxon>Phaseoleae</taxon>
        <taxon>Cajanus</taxon>
    </lineage>
</organism>
<keyword evidence="3" id="KW-1185">Reference proteome</keyword>
<dbReference type="Pfam" id="PF07727">
    <property type="entry name" value="RVT_2"/>
    <property type="match status" value="1"/>
</dbReference>